<dbReference type="EC" id="5.4.99.29" evidence="2"/>
<keyword evidence="2" id="KW-0413">Isomerase</keyword>
<dbReference type="InterPro" id="IPR050188">
    <property type="entry name" value="RluA_PseudoU_synthase"/>
</dbReference>
<dbReference type="PANTHER" id="PTHR21600:SF89">
    <property type="entry name" value="RIBOSOMAL LARGE SUBUNIT PSEUDOURIDINE SYNTHASE A"/>
    <property type="match status" value="1"/>
</dbReference>
<dbReference type="EMBL" id="JACHHW010000008">
    <property type="protein sequence ID" value="MBB5188635.1"/>
    <property type="molecule type" value="Genomic_DNA"/>
</dbReference>
<dbReference type="GO" id="GO:0000455">
    <property type="term" value="P:enzyme-directed rRNA pseudouridine synthesis"/>
    <property type="evidence" value="ECO:0007669"/>
    <property type="project" value="TreeGrafter"/>
</dbReference>
<dbReference type="Pfam" id="PF00849">
    <property type="entry name" value="PseudoU_synth_2"/>
    <property type="match status" value="1"/>
</dbReference>
<dbReference type="PROSITE" id="PS01129">
    <property type="entry name" value="PSI_RLU"/>
    <property type="match status" value="1"/>
</dbReference>
<evidence type="ECO:0000313" key="2">
    <source>
        <dbReference type="EMBL" id="MBB5188635.1"/>
    </source>
</evidence>
<protein>
    <submittedName>
        <fullName evidence="2">tRNA pseudouridine32 synthase/23S rRNA pseudouridine746 synthase</fullName>
        <ecNumber evidence="2">5.4.99.28</ecNumber>
        <ecNumber evidence="2">5.4.99.29</ecNumber>
    </submittedName>
</protein>
<accession>A0A840R5Y2</accession>
<dbReference type="InterPro" id="IPR020103">
    <property type="entry name" value="PsdUridine_synth_cat_dom_sf"/>
</dbReference>
<proteinExistence type="predicted"/>
<dbReference type="InterPro" id="IPR006145">
    <property type="entry name" value="PsdUridine_synth_RsuA/RluA"/>
</dbReference>
<comment type="caution">
    <text evidence="2">The sequence shown here is derived from an EMBL/GenBank/DDBJ whole genome shotgun (WGS) entry which is preliminary data.</text>
</comment>
<feature type="domain" description="Pseudouridine synthase RsuA/RluA-like" evidence="1">
    <location>
        <begin position="29"/>
        <end position="177"/>
    </location>
</feature>
<dbReference type="RefSeq" id="WP_184464146.1">
    <property type="nucleotide sequence ID" value="NZ_JACHHW010000008.1"/>
</dbReference>
<name>A0A840R5Y2_9GAMM</name>
<dbReference type="EC" id="5.4.99.28" evidence="2"/>
<keyword evidence="3" id="KW-1185">Reference proteome</keyword>
<gene>
    <name evidence="2" type="ORF">HNQ57_002925</name>
</gene>
<dbReference type="SUPFAM" id="SSF55120">
    <property type="entry name" value="Pseudouridine synthase"/>
    <property type="match status" value="1"/>
</dbReference>
<evidence type="ECO:0000259" key="1">
    <source>
        <dbReference type="Pfam" id="PF00849"/>
    </source>
</evidence>
<dbReference type="GO" id="GO:0160151">
    <property type="term" value="F:tRNA pseudouridine(32) synthase activity"/>
    <property type="evidence" value="ECO:0007669"/>
    <property type="project" value="UniProtKB-EC"/>
</dbReference>
<dbReference type="Proteomes" id="UP000536640">
    <property type="component" value="Unassembled WGS sequence"/>
</dbReference>
<reference evidence="2 3" key="1">
    <citation type="submission" date="2020-08" db="EMBL/GenBank/DDBJ databases">
        <title>Genomic Encyclopedia of Type Strains, Phase IV (KMG-IV): sequencing the most valuable type-strain genomes for metagenomic binning, comparative biology and taxonomic classification.</title>
        <authorList>
            <person name="Goeker M."/>
        </authorList>
    </citation>
    <scope>NUCLEOTIDE SEQUENCE [LARGE SCALE GENOMIC DNA]</scope>
    <source>
        <strain evidence="2 3">DSM 25701</strain>
    </source>
</reference>
<dbReference type="GO" id="GO:0160142">
    <property type="term" value="F:23S rRNA pseudouridine(746) synthase activity"/>
    <property type="evidence" value="ECO:0007669"/>
    <property type="project" value="UniProtKB-EC"/>
</dbReference>
<dbReference type="GO" id="GO:0003723">
    <property type="term" value="F:RNA binding"/>
    <property type="evidence" value="ECO:0007669"/>
    <property type="project" value="InterPro"/>
</dbReference>
<dbReference type="Gene3D" id="3.30.2350.10">
    <property type="entry name" value="Pseudouridine synthase"/>
    <property type="match status" value="1"/>
</dbReference>
<sequence length="227" mass="24984">MPISTPTLADNFVAPPCAEKISILIQDEHILVINKPSGLLSLSGKNPLNKDSVHYRLVQQFPTATLAHRLDLGTSGLMIIALNKPANAQLTAQFQQRSIGKTYISVVAGHVQRDTGYIEEPIAKDLANFPQQKICHTTGKQAQSHYQVLERLDNPPRSRIRFTPQTGRTHQLRIHSQALGHPILGCDLYGTPQTRGMAARLLLHADSIAFCHPISAEPITVHCPCPF</sequence>
<evidence type="ECO:0000313" key="3">
    <source>
        <dbReference type="Proteomes" id="UP000536640"/>
    </source>
</evidence>
<dbReference type="PANTHER" id="PTHR21600">
    <property type="entry name" value="MITOCHONDRIAL RNA PSEUDOURIDINE SYNTHASE"/>
    <property type="match status" value="1"/>
</dbReference>
<dbReference type="CDD" id="cd02869">
    <property type="entry name" value="PseudoU_synth_RluA_like"/>
    <property type="match status" value="1"/>
</dbReference>
<organism evidence="2 3">
    <name type="scientific">Zhongshania antarctica</name>
    <dbReference type="NCBI Taxonomy" id="641702"/>
    <lineage>
        <taxon>Bacteria</taxon>
        <taxon>Pseudomonadati</taxon>
        <taxon>Pseudomonadota</taxon>
        <taxon>Gammaproteobacteria</taxon>
        <taxon>Cellvibrionales</taxon>
        <taxon>Spongiibacteraceae</taxon>
        <taxon>Zhongshania</taxon>
    </lineage>
</organism>
<dbReference type="InterPro" id="IPR006224">
    <property type="entry name" value="PsdUridine_synth_RluA-like_CS"/>
</dbReference>
<dbReference type="AlphaFoldDB" id="A0A840R5Y2"/>